<dbReference type="eggNOG" id="ENOG503346D">
    <property type="taxonomic scope" value="Bacteria"/>
</dbReference>
<gene>
    <name evidence="2" type="ORF">ATO12_18595</name>
</gene>
<evidence type="ECO:0000259" key="1">
    <source>
        <dbReference type="Pfam" id="PF14534"/>
    </source>
</evidence>
<keyword evidence="3" id="KW-1185">Reference proteome</keyword>
<evidence type="ECO:0000313" key="3">
    <source>
        <dbReference type="Proteomes" id="UP000023541"/>
    </source>
</evidence>
<organism evidence="2 3">
    <name type="scientific">Aquimarina atlantica</name>
    <dbReference type="NCBI Taxonomy" id="1317122"/>
    <lineage>
        <taxon>Bacteria</taxon>
        <taxon>Pseudomonadati</taxon>
        <taxon>Bacteroidota</taxon>
        <taxon>Flavobacteriia</taxon>
        <taxon>Flavobacteriales</taxon>
        <taxon>Flavobacteriaceae</taxon>
        <taxon>Aquimarina</taxon>
    </lineage>
</organism>
<protein>
    <recommendedName>
        <fullName evidence="1">DUF4440 domain-containing protein</fullName>
    </recommendedName>
</protein>
<name>A0A023BSS2_9FLAO</name>
<dbReference type="SUPFAM" id="SSF54427">
    <property type="entry name" value="NTF2-like"/>
    <property type="match status" value="1"/>
</dbReference>
<comment type="caution">
    <text evidence="2">The sequence shown here is derived from an EMBL/GenBank/DDBJ whole genome shotgun (WGS) entry which is preliminary data.</text>
</comment>
<dbReference type="STRING" id="1317122.ATO12_18595"/>
<sequence>MKYKYITLYIILIFNYSLIAQSKVSGVETTTYFEFHNNFWINLHFYLYETAAASYKKPLDKVVKKEVWQKLSQKEKVVFQKTITYYKDHIDLKNHFNQELIGFRKWITNYNEQDVLPESEFEILFIKNLNEFKPIYSTHFWKTHRQINTDKLQENIDLIKKTENIVISRMAKIAQVKWQDTKIRIDLSIKSPGGGAFTLSRVPSSIVLSTVANYPEIAGDWVETLFHEASHTVIKGRKGAIAESINSVSEKLKVEPPKNLWHAILFYTAGKVSQEAFLEQGINEYTLYMDRENVFSFYQHAIHKYFPPYLTNEVDLDIAIENIINSISDKLELARTITMFNTAFKEGNITKLENLITDNYLHTNGTSKSIGKTAWLKYLKNRKKDIDNGNLIITRYEMKETQLELYNNFAIVTAKIITSDIRDGKPKESQYRVSHVWVKDSNLWKRAGFHDSKIEPN</sequence>
<dbReference type="Gene3D" id="3.10.450.50">
    <property type="match status" value="1"/>
</dbReference>
<accession>A0A023BSS2</accession>
<proteinExistence type="predicted"/>
<dbReference type="Proteomes" id="UP000023541">
    <property type="component" value="Unassembled WGS sequence"/>
</dbReference>
<feature type="domain" description="DUF4440" evidence="1">
    <location>
        <begin position="339"/>
        <end position="445"/>
    </location>
</feature>
<dbReference type="InterPro" id="IPR027843">
    <property type="entry name" value="DUF4440"/>
</dbReference>
<dbReference type="RefSeq" id="WP_165583383.1">
    <property type="nucleotide sequence ID" value="NZ_AQRA01000006.1"/>
</dbReference>
<reference evidence="2 3" key="1">
    <citation type="submission" date="2014-04" db="EMBL/GenBank/DDBJ databases">
        <title>Aquimarina sp. 22II-S11-z7 Genome Sequencing.</title>
        <authorList>
            <person name="Lai Q."/>
        </authorList>
    </citation>
    <scope>NUCLEOTIDE SEQUENCE [LARGE SCALE GENOMIC DNA]</scope>
    <source>
        <strain evidence="2 3">22II-S11-z7</strain>
    </source>
</reference>
<dbReference type="EMBL" id="AQRA01000006">
    <property type="protein sequence ID" value="EZH73026.1"/>
    <property type="molecule type" value="Genomic_DNA"/>
</dbReference>
<dbReference type="Pfam" id="PF14534">
    <property type="entry name" value="DUF4440"/>
    <property type="match status" value="1"/>
</dbReference>
<dbReference type="InterPro" id="IPR032710">
    <property type="entry name" value="NTF2-like_dom_sf"/>
</dbReference>
<dbReference type="AlphaFoldDB" id="A0A023BSS2"/>
<evidence type="ECO:0000313" key="2">
    <source>
        <dbReference type="EMBL" id="EZH73026.1"/>
    </source>
</evidence>